<gene>
    <name evidence="7 9" type="primary">srg-38</name>
    <name evidence="7" type="ORF">CELE_T19C4.8</name>
    <name evidence="9" type="ORF">T19C4.8</name>
</gene>
<dbReference type="eggNOG" id="ENOG502TITX">
    <property type="taxonomic scope" value="Eukaryota"/>
</dbReference>
<comment type="similarity">
    <text evidence="2 6">Belongs to the nematode receptor-like protein srg family.</text>
</comment>
<feature type="transmembrane region" description="Helical" evidence="6">
    <location>
        <begin position="251"/>
        <end position="271"/>
    </location>
</feature>
<evidence type="ECO:0000313" key="9">
    <source>
        <dbReference type="WormBase" id="T19C4.8"/>
    </source>
</evidence>
<keyword evidence="5 6" id="KW-0472">Membrane</keyword>
<accession>Q86GC0</accession>
<evidence type="ECO:0000256" key="2">
    <source>
        <dbReference type="ARBA" id="ARBA00005692"/>
    </source>
</evidence>
<comment type="caution">
    <text evidence="6">Lacks conserved residue(s) required for the propagation of feature annotation.</text>
</comment>
<name>Q86GC0_CAEEL</name>
<dbReference type="OrthoDB" id="5868085at2759"/>
<reference evidence="7 8" key="1">
    <citation type="journal article" date="1998" name="Science">
        <title>Genome sequence of the nematode C. elegans: a platform for investigating biology.</title>
        <authorList>
            <consortium name="The C. elegans sequencing consortium"/>
            <person name="Sulson J.E."/>
            <person name="Waterston R."/>
        </authorList>
    </citation>
    <scope>NUCLEOTIDE SEQUENCE [LARGE SCALE GENOMIC DNA]</scope>
    <source>
        <strain evidence="7 8">Bristol N2</strain>
    </source>
</reference>
<feature type="transmembrane region" description="Helical" evidence="6">
    <location>
        <begin position="130"/>
        <end position="148"/>
    </location>
</feature>
<feature type="transmembrane region" description="Helical" evidence="6">
    <location>
        <begin position="210"/>
        <end position="231"/>
    </location>
</feature>
<evidence type="ECO:0000313" key="8">
    <source>
        <dbReference type="Proteomes" id="UP000001940"/>
    </source>
</evidence>
<dbReference type="AlphaFoldDB" id="Q86GC0"/>
<dbReference type="PANTHER" id="PTHR31552:SF3">
    <property type="entry name" value="SERPENTINE RECEPTOR CLASS GAMMA"/>
    <property type="match status" value="1"/>
</dbReference>
<dbReference type="WormBase" id="T19C4.8">
    <property type="protein sequence ID" value="CE33185"/>
    <property type="gene ID" value="WBGene00005195"/>
    <property type="gene designation" value="srg-38"/>
</dbReference>
<feature type="transmembrane region" description="Helical" evidence="6">
    <location>
        <begin position="6"/>
        <end position="29"/>
    </location>
</feature>
<keyword evidence="4 6" id="KW-1133">Transmembrane helix</keyword>
<keyword evidence="3 6" id="KW-0812">Transmembrane</keyword>
<dbReference type="InterPro" id="IPR000609">
    <property type="entry name" value="7TM_GPCR_serpentine_rcpt_Srg"/>
</dbReference>
<dbReference type="EMBL" id="BX284605">
    <property type="protein sequence ID" value="CAD60423.1"/>
    <property type="molecule type" value="Genomic_DNA"/>
</dbReference>
<evidence type="ECO:0000256" key="4">
    <source>
        <dbReference type="ARBA" id="ARBA00022989"/>
    </source>
</evidence>
<evidence type="ECO:0000256" key="1">
    <source>
        <dbReference type="ARBA" id="ARBA00004141"/>
    </source>
</evidence>
<keyword evidence="7" id="KW-0675">Receptor</keyword>
<dbReference type="Pfam" id="PF02118">
    <property type="entry name" value="Srg"/>
    <property type="match status" value="1"/>
</dbReference>
<dbReference type="OMA" id="FYIFEFF"/>
<dbReference type="CTD" id="353467"/>
<dbReference type="AGR" id="WB:WBGene00005195"/>
<dbReference type="KEGG" id="cel:CELE_T19C4.8"/>
<dbReference type="PaxDb" id="6239-T19C4.8"/>
<dbReference type="PhylomeDB" id="Q86GC0"/>
<sequence length="306" mass="34984">MSLNCVTISLIYAVPSLTLYAVTVVIIILHWKNVKSSFYQFYIFEFIINTITFVNAMFSVKMPTATCAECTLHKYFQEQSVPSFMSQFQFVIQFNMAFVQYGLTTTVAINRMSIVLYPKFFEQLWRRHGWVVMGVIFIVPFFVTYHIFLYDTYFQYNAVADKFSLASKYNIKDIFTTLSCFMVSCTVVTMISNFISYLKIRTFPFKPKNLEYNFFIVTALASAIQVLGTILTLAMKSAASDSTTYKVTNTALPYVSDALSLIQPTLLIIFCKGIRKHVAHLMVNICMLHNCLIPASMSRLDVASNT</sequence>
<dbReference type="FunCoup" id="Q86GC0">
    <property type="interactions" value="7"/>
</dbReference>
<feature type="transmembrane region" description="Helical" evidence="6">
    <location>
        <begin position="174"/>
        <end position="198"/>
    </location>
</feature>
<comment type="subcellular location">
    <subcellularLocation>
        <location evidence="1">Membrane</location>
        <topology evidence="1">Multi-pass membrane protein</topology>
    </subcellularLocation>
</comment>
<dbReference type="GO" id="GO:0007606">
    <property type="term" value="P:sensory perception of chemical stimulus"/>
    <property type="evidence" value="ECO:0007669"/>
    <property type="project" value="UniProtKB-UniRule"/>
</dbReference>
<dbReference type="InParanoid" id="Q86GC0"/>
<feature type="transmembrane region" description="Helical" evidence="6">
    <location>
        <begin position="41"/>
        <end position="58"/>
    </location>
</feature>
<proteinExistence type="inferred from homology"/>
<protein>
    <recommendedName>
        <fullName evidence="6">Serpentine receptor class gamma</fullName>
    </recommendedName>
</protein>
<dbReference type="PANTHER" id="PTHR31552">
    <property type="entry name" value="SERPENTINE RECEPTOR CLASS GAMMA"/>
    <property type="match status" value="1"/>
</dbReference>
<dbReference type="PRINTS" id="PR00698">
    <property type="entry name" value="TMPROTEINSRG"/>
</dbReference>
<dbReference type="Proteomes" id="UP000001940">
    <property type="component" value="Chromosome V"/>
</dbReference>
<organism evidence="7 8">
    <name type="scientific">Caenorhabditis elegans</name>
    <dbReference type="NCBI Taxonomy" id="6239"/>
    <lineage>
        <taxon>Eukaryota</taxon>
        <taxon>Metazoa</taxon>
        <taxon>Ecdysozoa</taxon>
        <taxon>Nematoda</taxon>
        <taxon>Chromadorea</taxon>
        <taxon>Rhabditida</taxon>
        <taxon>Rhabditina</taxon>
        <taxon>Rhabditomorpha</taxon>
        <taxon>Rhabditoidea</taxon>
        <taxon>Rhabditidae</taxon>
        <taxon>Peloderinae</taxon>
        <taxon>Caenorhabditis</taxon>
    </lineage>
</organism>
<dbReference type="GO" id="GO:0004888">
    <property type="term" value="F:transmembrane signaling receptor activity"/>
    <property type="evidence" value="ECO:0007669"/>
    <property type="project" value="InterPro"/>
</dbReference>
<dbReference type="GO" id="GO:0016020">
    <property type="term" value="C:membrane"/>
    <property type="evidence" value="ECO:0007669"/>
    <property type="project" value="UniProtKB-SubCell"/>
</dbReference>
<dbReference type="HOGENOM" id="CLU_069704_1_1_1"/>
<dbReference type="GeneID" id="353467"/>
<evidence type="ECO:0000313" key="7">
    <source>
        <dbReference type="EMBL" id="CAD60423.1"/>
    </source>
</evidence>
<dbReference type="RefSeq" id="NP_872228.1">
    <property type="nucleotide sequence ID" value="NM_182428.2"/>
</dbReference>
<keyword evidence="8" id="KW-1185">Reference proteome</keyword>
<evidence type="ECO:0000256" key="5">
    <source>
        <dbReference type="ARBA" id="ARBA00023136"/>
    </source>
</evidence>
<evidence type="ECO:0000256" key="3">
    <source>
        <dbReference type="ARBA" id="ARBA00022692"/>
    </source>
</evidence>
<evidence type="ECO:0000256" key="6">
    <source>
        <dbReference type="RuleBase" id="RU280813"/>
    </source>
</evidence>
<dbReference type="UCSC" id="T19C4.8">
    <property type="organism name" value="c. elegans"/>
</dbReference>